<name>A0A0E0B1F2_9ORYZ</name>
<feature type="region of interest" description="Disordered" evidence="1">
    <location>
        <begin position="113"/>
        <end position="137"/>
    </location>
</feature>
<feature type="region of interest" description="Disordered" evidence="1">
    <location>
        <begin position="150"/>
        <end position="169"/>
    </location>
</feature>
<dbReference type="Gramene" id="OGLUM09G06270.1">
    <property type="protein sequence ID" value="OGLUM09G06270.1"/>
    <property type="gene ID" value="OGLUM09G06270"/>
</dbReference>
<feature type="region of interest" description="Disordered" evidence="1">
    <location>
        <begin position="38"/>
        <end position="93"/>
    </location>
</feature>
<dbReference type="Proteomes" id="UP000026961">
    <property type="component" value="Chromosome 9"/>
</dbReference>
<evidence type="ECO:0000313" key="3">
    <source>
        <dbReference type="Proteomes" id="UP000026961"/>
    </source>
</evidence>
<reference evidence="2" key="2">
    <citation type="submission" date="2018-05" db="EMBL/GenBank/DDBJ databases">
        <title>OgluRS3 (Oryza glumaepatula Reference Sequence Version 3).</title>
        <authorList>
            <person name="Zhang J."/>
            <person name="Kudrna D."/>
            <person name="Lee S."/>
            <person name="Talag J."/>
            <person name="Welchert J."/>
            <person name="Wing R.A."/>
        </authorList>
    </citation>
    <scope>NUCLEOTIDE SEQUENCE [LARGE SCALE GENOMIC DNA]</scope>
</reference>
<accession>A0A0E0B1F2</accession>
<evidence type="ECO:0000313" key="2">
    <source>
        <dbReference type="EnsemblPlants" id="OGLUM09G06270.1"/>
    </source>
</evidence>
<evidence type="ECO:0000256" key="1">
    <source>
        <dbReference type="SAM" id="MobiDB-lite"/>
    </source>
</evidence>
<protein>
    <submittedName>
        <fullName evidence="2">Uncharacterized protein</fullName>
    </submittedName>
</protein>
<keyword evidence="3" id="KW-1185">Reference proteome</keyword>
<dbReference type="EnsemblPlants" id="OGLUM09G06270.1">
    <property type="protein sequence ID" value="OGLUM09G06270.1"/>
    <property type="gene ID" value="OGLUM09G06270"/>
</dbReference>
<sequence>MPPRFTAATSGDWRCREGPNSFYLRRQESLFSPSHALRSAVARGGSSAPEPSMINPHRAFPSWSEKCDPSPSQRSDLGPTNDSHGHQQPGPARCYIEQQGNISYLEYGATPPSLRRRKVHNPFSPIPPPVSPPAIDLPSTLRRWQYSTQCSKHNESGNELNKWRRSSCV</sequence>
<dbReference type="AlphaFoldDB" id="A0A0E0B1F2"/>
<feature type="compositionally biased region" description="Polar residues" evidence="1">
    <location>
        <begin position="70"/>
        <end position="82"/>
    </location>
</feature>
<organism evidence="2">
    <name type="scientific">Oryza glumipatula</name>
    <dbReference type="NCBI Taxonomy" id="40148"/>
    <lineage>
        <taxon>Eukaryota</taxon>
        <taxon>Viridiplantae</taxon>
        <taxon>Streptophyta</taxon>
        <taxon>Embryophyta</taxon>
        <taxon>Tracheophyta</taxon>
        <taxon>Spermatophyta</taxon>
        <taxon>Magnoliopsida</taxon>
        <taxon>Liliopsida</taxon>
        <taxon>Poales</taxon>
        <taxon>Poaceae</taxon>
        <taxon>BOP clade</taxon>
        <taxon>Oryzoideae</taxon>
        <taxon>Oryzeae</taxon>
        <taxon>Oryzinae</taxon>
        <taxon>Oryza</taxon>
    </lineage>
</organism>
<proteinExistence type="predicted"/>
<dbReference type="HOGENOM" id="CLU_1580995_0_0_1"/>
<reference evidence="2" key="1">
    <citation type="submission" date="2015-04" db="UniProtKB">
        <authorList>
            <consortium name="EnsemblPlants"/>
        </authorList>
    </citation>
    <scope>IDENTIFICATION</scope>
</reference>